<keyword evidence="3" id="KW-1185">Reference proteome</keyword>
<name>A0A2U1QD47_ARTAN</name>
<dbReference type="OrthoDB" id="1591055at2759"/>
<dbReference type="InterPro" id="IPR013087">
    <property type="entry name" value="Znf_C2H2_type"/>
</dbReference>
<dbReference type="GO" id="GO:0003677">
    <property type="term" value="F:DNA binding"/>
    <property type="evidence" value="ECO:0007669"/>
    <property type="project" value="UniProtKB-KW"/>
</dbReference>
<reference evidence="2 3" key="1">
    <citation type="journal article" date="2018" name="Mol. Plant">
        <title>The genome of Artemisia annua provides insight into the evolution of Asteraceae family and artemisinin biosynthesis.</title>
        <authorList>
            <person name="Shen Q."/>
            <person name="Zhang L."/>
            <person name="Liao Z."/>
            <person name="Wang S."/>
            <person name="Yan T."/>
            <person name="Shi P."/>
            <person name="Liu M."/>
            <person name="Fu X."/>
            <person name="Pan Q."/>
            <person name="Wang Y."/>
            <person name="Lv Z."/>
            <person name="Lu X."/>
            <person name="Zhang F."/>
            <person name="Jiang W."/>
            <person name="Ma Y."/>
            <person name="Chen M."/>
            <person name="Hao X."/>
            <person name="Li L."/>
            <person name="Tang Y."/>
            <person name="Lv G."/>
            <person name="Zhou Y."/>
            <person name="Sun X."/>
            <person name="Brodelius P.E."/>
            <person name="Rose J.K.C."/>
            <person name="Tang K."/>
        </authorList>
    </citation>
    <scope>NUCLEOTIDE SEQUENCE [LARGE SCALE GENOMIC DNA]</scope>
    <source>
        <strain evidence="3">cv. Huhao1</strain>
        <tissue evidence="2">Leaf</tissue>
    </source>
</reference>
<accession>A0A2U1QD47</accession>
<protein>
    <submittedName>
        <fullName evidence="2">Zinc finger C2H2-type/integrase DNA-binding domain-containing protein</fullName>
    </submittedName>
</protein>
<dbReference type="EMBL" id="PKPP01000210">
    <property type="protein sequence ID" value="PWA95920.1"/>
    <property type="molecule type" value="Genomic_DNA"/>
</dbReference>
<dbReference type="Proteomes" id="UP000245207">
    <property type="component" value="Unassembled WGS sequence"/>
</dbReference>
<feature type="domain" description="C2H2-type" evidence="1">
    <location>
        <begin position="130"/>
        <end position="150"/>
    </location>
</feature>
<gene>
    <name evidence="2" type="ORF">CTI12_AA044580</name>
</gene>
<evidence type="ECO:0000313" key="3">
    <source>
        <dbReference type="Proteomes" id="UP000245207"/>
    </source>
</evidence>
<evidence type="ECO:0000259" key="1">
    <source>
        <dbReference type="PROSITE" id="PS00028"/>
    </source>
</evidence>
<comment type="caution">
    <text evidence="2">The sequence shown here is derived from an EMBL/GenBank/DDBJ whole genome shotgun (WGS) entry which is preliminary data.</text>
</comment>
<keyword evidence="2" id="KW-0238">DNA-binding</keyword>
<proteinExistence type="predicted"/>
<organism evidence="2 3">
    <name type="scientific">Artemisia annua</name>
    <name type="common">Sweet wormwood</name>
    <dbReference type="NCBI Taxonomy" id="35608"/>
    <lineage>
        <taxon>Eukaryota</taxon>
        <taxon>Viridiplantae</taxon>
        <taxon>Streptophyta</taxon>
        <taxon>Embryophyta</taxon>
        <taxon>Tracheophyta</taxon>
        <taxon>Spermatophyta</taxon>
        <taxon>Magnoliopsida</taxon>
        <taxon>eudicotyledons</taxon>
        <taxon>Gunneridae</taxon>
        <taxon>Pentapetalae</taxon>
        <taxon>asterids</taxon>
        <taxon>campanulids</taxon>
        <taxon>Asterales</taxon>
        <taxon>Asteraceae</taxon>
        <taxon>Asteroideae</taxon>
        <taxon>Anthemideae</taxon>
        <taxon>Artemisiinae</taxon>
        <taxon>Artemisia</taxon>
    </lineage>
</organism>
<sequence length="460" mass="51567">MKSQEDFTPNAPTALSSTPTHGVRKIVIRLKTSTNTNTIILNGETSCFSNAEKMNGKRVLDMECENEFQENIKKAKKQSDVASTSNALYKPVETRYDETKKLNFKKRKAHMEKRKKLLMSFVNSEGKLACPLCRENCVSKKFLYQHVVFHTDKDWKRFRRSLNTHNVNRSGEDHNHVVKVVNLSKCLYGWDVKTGKRGRLGSTVADVKVNKVPNAKYYLGLGTFNLEEVDEDIQEAAKILVFMARDHQLKSKTSMTIQREEEAAKCLMCLDDPVSPPMAESGMQVEELMATSMTDRNLQVKELADTVNGGIKGARGFDLNETGKRGRLGSTVADVKVNKVPNAKYYLGLGTFNLEEVDEDIQEAAKILVFMARDHQLKSKTSMTIQREEEAAKCLMCLDDPVSPPMAESGMQVEELMATSMTDRNLQVKELADTVNGGIKGARGFDLNEVPAFEDVSLTE</sequence>
<dbReference type="AlphaFoldDB" id="A0A2U1QD47"/>
<dbReference type="PROSITE" id="PS00028">
    <property type="entry name" value="ZINC_FINGER_C2H2_1"/>
    <property type="match status" value="1"/>
</dbReference>
<evidence type="ECO:0000313" key="2">
    <source>
        <dbReference type="EMBL" id="PWA95920.1"/>
    </source>
</evidence>